<organism evidence="8 9">
    <name type="scientific">Hibiscus sabdariffa</name>
    <name type="common">roselle</name>
    <dbReference type="NCBI Taxonomy" id="183260"/>
    <lineage>
        <taxon>Eukaryota</taxon>
        <taxon>Viridiplantae</taxon>
        <taxon>Streptophyta</taxon>
        <taxon>Embryophyta</taxon>
        <taxon>Tracheophyta</taxon>
        <taxon>Spermatophyta</taxon>
        <taxon>Magnoliopsida</taxon>
        <taxon>eudicotyledons</taxon>
        <taxon>Gunneridae</taxon>
        <taxon>Pentapetalae</taxon>
        <taxon>rosids</taxon>
        <taxon>malvids</taxon>
        <taxon>Malvales</taxon>
        <taxon>Malvaceae</taxon>
        <taxon>Malvoideae</taxon>
        <taxon>Hibiscus</taxon>
    </lineage>
</organism>
<evidence type="ECO:0000256" key="3">
    <source>
        <dbReference type="ARBA" id="ARBA00023125"/>
    </source>
</evidence>
<keyword evidence="3" id="KW-0238">DNA-binding</keyword>
<gene>
    <name evidence="8" type="ORF">V6N12_048235</name>
</gene>
<evidence type="ECO:0000256" key="4">
    <source>
        <dbReference type="ARBA" id="ARBA00023163"/>
    </source>
</evidence>
<evidence type="ECO:0000256" key="5">
    <source>
        <dbReference type="ARBA" id="ARBA00023242"/>
    </source>
</evidence>
<dbReference type="PANTHER" id="PTHR11945">
    <property type="entry name" value="MADS BOX PROTEIN"/>
    <property type="match status" value="1"/>
</dbReference>
<accession>A0ABR2EGP2</accession>
<comment type="caution">
    <text evidence="8">The sequence shown here is derived from an EMBL/GenBank/DDBJ whole genome shotgun (WGS) entry which is preliminary data.</text>
</comment>
<evidence type="ECO:0000313" key="9">
    <source>
        <dbReference type="Proteomes" id="UP001472677"/>
    </source>
</evidence>
<feature type="coiled-coil region" evidence="6">
    <location>
        <begin position="104"/>
        <end position="138"/>
    </location>
</feature>
<reference evidence="8 9" key="1">
    <citation type="journal article" date="2024" name="G3 (Bethesda)">
        <title>Genome assembly of Hibiscus sabdariffa L. provides insights into metabolisms of medicinal natural products.</title>
        <authorList>
            <person name="Kim T."/>
        </authorList>
    </citation>
    <scope>NUCLEOTIDE SEQUENCE [LARGE SCALE GENOMIC DNA]</scope>
    <source>
        <strain evidence="8">TK-2024</strain>
        <tissue evidence="8">Old leaves</tissue>
    </source>
</reference>
<dbReference type="Proteomes" id="UP001472677">
    <property type="component" value="Unassembled WGS sequence"/>
</dbReference>
<dbReference type="InterPro" id="IPR033896">
    <property type="entry name" value="MEF2-like_N"/>
</dbReference>
<evidence type="ECO:0000256" key="6">
    <source>
        <dbReference type="SAM" id="Coils"/>
    </source>
</evidence>
<dbReference type="InterPro" id="IPR002100">
    <property type="entry name" value="TF_MADSbox"/>
</dbReference>
<keyword evidence="9" id="KW-1185">Reference proteome</keyword>
<dbReference type="SMART" id="SM00432">
    <property type="entry name" value="MADS"/>
    <property type="match status" value="1"/>
</dbReference>
<protein>
    <recommendedName>
        <fullName evidence="7">MADS-box domain-containing protein</fullName>
    </recommendedName>
</protein>
<proteinExistence type="predicted"/>
<dbReference type="SUPFAM" id="SSF55455">
    <property type="entry name" value="SRF-like"/>
    <property type="match status" value="1"/>
</dbReference>
<comment type="subcellular location">
    <subcellularLocation>
        <location evidence="1">Nucleus</location>
    </subcellularLocation>
</comment>
<evidence type="ECO:0000256" key="1">
    <source>
        <dbReference type="ARBA" id="ARBA00004123"/>
    </source>
</evidence>
<dbReference type="CDD" id="cd00265">
    <property type="entry name" value="MADS_MEF2_like"/>
    <property type="match status" value="1"/>
</dbReference>
<dbReference type="Gene3D" id="3.40.1810.10">
    <property type="entry name" value="Transcription factor, MADS-box"/>
    <property type="match status" value="1"/>
</dbReference>
<dbReference type="PRINTS" id="PR00404">
    <property type="entry name" value="MADSDOMAIN"/>
</dbReference>
<name>A0ABR2EGP2_9ROSI</name>
<keyword evidence="4" id="KW-0804">Transcription</keyword>
<dbReference type="PROSITE" id="PS50066">
    <property type="entry name" value="MADS_BOX_2"/>
    <property type="match status" value="1"/>
</dbReference>
<dbReference type="EMBL" id="JBBPBM010000013">
    <property type="protein sequence ID" value="KAK8561161.1"/>
    <property type="molecule type" value="Genomic_DNA"/>
</dbReference>
<dbReference type="Pfam" id="PF00319">
    <property type="entry name" value="SRF-TF"/>
    <property type="match status" value="1"/>
</dbReference>
<evidence type="ECO:0000256" key="2">
    <source>
        <dbReference type="ARBA" id="ARBA00023015"/>
    </source>
</evidence>
<dbReference type="InterPro" id="IPR036879">
    <property type="entry name" value="TF_MADSbox_sf"/>
</dbReference>
<evidence type="ECO:0000313" key="8">
    <source>
        <dbReference type="EMBL" id="KAK8561161.1"/>
    </source>
</evidence>
<evidence type="ECO:0000259" key="7">
    <source>
        <dbReference type="PROSITE" id="PS50066"/>
    </source>
</evidence>
<keyword evidence="5" id="KW-0539">Nucleus</keyword>
<sequence>MATPNQTKTSKATKGRQKIQIKKLENESSRQVTFSKRRNGLFKKASELCVLCGTNIGIIVFSPKGKPFCFGHPNVDVILDRYFSENPLEDNGSTTSSTATVPCFEEFNKECREALEKLEVEKKRTKEIEKENEEKKNKGQFWWDDPIDNNMGIEELETYVKAMEELRNNVAGRANVLMGDVFTGTSVATVTNPSGLGNNFAVQNGGFLVGESSGYGDFGLGIEGFNFGHGPDFDY</sequence>
<dbReference type="PANTHER" id="PTHR11945:SF610">
    <property type="entry name" value="AGAMOUS-LIKE MADS-BOX PROTEIN AGL61"/>
    <property type="match status" value="1"/>
</dbReference>
<feature type="domain" description="MADS-box" evidence="7">
    <location>
        <begin position="14"/>
        <end position="74"/>
    </location>
</feature>
<keyword evidence="2" id="KW-0805">Transcription regulation</keyword>
<keyword evidence="6" id="KW-0175">Coiled coil</keyword>